<accession>F4Y9K2</accession>
<evidence type="ECO:0000313" key="2">
    <source>
        <dbReference type="EMBL" id="AEB91041.1"/>
    </source>
</evidence>
<organism evidence="2">
    <name type="scientific">Streptomyces sp. Y27</name>
    <dbReference type="NCBI Taxonomy" id="701045"/>
    <lineage>
        <taxon>Bacteria</taxon>
        <taxon>Bacillati</taxon>
        <taxon>Actinomycetota</taxon>
        <taxon>Actinomycetes</taxon>
        <taxon>Kitasatosporales</taxon>
        <taxon>Streptomycetaceae</taxon>
        <taxon>Streptomyces</taxon>
    </lineage>
</organism>
<reference evidence="2" key="1">
    <citation type="submission" date="2009-11" db="EMBL/GenBank/DDBJ databases">
        <authorList>
            <person name="Wang T."/>
            <person name="Qin Z."/>
        </authorList>
    </citation>
    <scope>NUCLEOTIDE SEQUENCE</scope>
    <source>
        <strain evidence="2">Y27</strain>
        <plasmid evidence="2">pWTY27</plasmid>
    </source>
</reference>
<proteinExistence type="predicted"/>
<dbReference type="AlphaFoldDB" id="F4Y9K2"/>
<feature type="region of interest" description="Disordered" evidence="1">
    <location>
        <begin position="1"/>
        <end position="20"/>
    </location>
</feature>
<gene>
    <name evidence="2" type="ORF">pWTY27_13</name>
</gene>
<keyword evidence="2" id="KW-0614">Plasmid</keyword>
<geneLocation type="plasmid" evidence="2">
    <name>pWTY27</name>
</geneLocation>
<evidence type="ECO:0000256" key="1">
    <source>
        <dbReference type="SAM" id="MobiDB-lite"/>
    </source>
</evidence>
<sequence length="128" mass="13963">MTIDPVPTGPVETAPRGFVDDPQQLKELHDVLDRAGIQLGAHDRRITEWVSGWEWSTVATITSWVQRASTTPTPPADYAAEAQTTDTIRDVLESYLDQVDPEDVDTDALAEQIAHRLAARTAAEGAPS</sequence>
<dbReference type="RefSeq" id="WP_012901758.1">
    <property type="nucleotide sequence ID" value="NC_013667.2"/>
</dbReference>
<dbReference type="EMBL" id="GU226194">
    <property type="protein sequence ID" value="AEB91041.1"/>
    <property type="molecule type" value="Genomic_DNA"/>
</dbReference>
<name>F4Y9K2_9ACTN</name>
<protein>
    <submittedName>
        <fullName evidence="2">Uncharacterized protein</fullName>
    </submittedName>
</protein>